<evidence type="ECO:0000256" key="1">
    <source>
        <dbReference type="SAM" id="Phobius"/>
    </source>
</evidence>
<dbReference type="EMBL" id="JABFCX010000003">
    <property type="protein sequence ID" value="NNU17383.1"/>
    <property type="molecule type" value="Genomic_DNA"/>
</dbReference>
<organism evidence="2 3">
    <name type="scientific">Parvularcula mediterranea</name>
    <dbReference type="NCBI Taxonomy" id="2732508"/>
    <lineage>
        <taxon>Bacteria</taxon>
        <taxon>Pseudomonadati</taxon>
        <taxon>Pseudomonadota</taxon>
        <taxon>Alphaproteobacteria</taxon>
        <taxon>Parvularculales</taxon>
        <taxon>Parvularculaceae</taxon>
        <taxon>Parvularcula</taxon>
    </lineage>
</organism>
<accession>A0A7Y3RNL7</accession>
<dbReference type="AlphaFoldDB" id="A0A7Y3RNL7"/>
<keyword evidence="1" id="KW-1133">Transmembrane helix</keyword>
<name>A0A7Y3RNL7_9PROT</name>
<feature type="transmembrane region" description="Helical" evidence="1">
    <location>
        <begin position="48"/>
        <end position="71"/>
    </location>
</feature>
<dbReference type="Proteomes" id="UP000536835">
    <property type="component" value="Unassembled WGS sequence"/>
</dbReference>
<reference evidence="2 3" key="1">
    <citation type="submission" date="2020-05" db="EMBL/GenBank/DDBJ databases">
        <title>Parvularcula mediterraneae sp. nov., isolated from polypropylene straw from shallow seawater of the seashore of Laganas in Zakynthos island, Greece.</title>
        <authorList>
            <person name="Szabo I."/>
            <person name="Al-Omari J."/>
            <person name="Rado J."/>
            <person name="Szerdahelyi G.S."/>
        </authorList>
    </citation>
    <scope>NUCLEOTIDE SEQUENCE [LARGE SCALE GENOMIC DNA]</scope>
    <source>
        <strain evidence="2 3">ZS-1/3</strain>
    </source>
</reference>
<comment type="caution">
    <text evidence="2">The sequence shown here is derived from an EMBL/GenBank/DDBJ whole genome shotgun (WGS) entry which is preliminary data.</text>
</comment>
<gene>
    <name evidence="2" type="ORF">HK107_13710</name>
</gene>
<evidence type="ECO:0000313" key="3">
    <source>
        <dbReference type="Proteomes" id="UP000536835"/>
    </source>
</evidence>
<sequence>MSGRGQHLVWLLSHPEVWLAIAVYLALIMGAVLCAVRAVRREGRARLLYGAGFILLGSLIALRLATIMPMFRYYVSGGSA</sequence>
<keyword evidence="3" id="KW-1185">Reference proteome</keyword>
<dbReference type="RefSeq" id="WP_173200754.1">
    <property type="nucleotide sequence ID" value="NZ_JABFCX010000003.1"/>
</dbReference>
<proteinExistence type="predicted"/>
<keyword evidence="1" id="KW-0472">Membrane</keyword>
<evidence type="ECO:0000313" key="2">
    <source>
        <dbReference type="EMBL" id="NNU17383.1"/>
    </source>
</evidence>
<keyword evidence="1" id="KW-0812">Transmembrane</keyword>
<feature type="transmembrane region" description="Helical" evidence="1">
    <location>
        <begin position="17"/>
        <end position="36"/>
    </location>
</feature>
<protein>
    <submittedName>
        <fullName evidence="2">Uncharacterized protein</fullName>
    </submittedName>
</protein>